<proteinExistence type="predicted"/>
<feature type="region of interest" description="Disordered" evidence="1">
    <location>
        <begin position="38"/>
        <end position="57"/>
    </location>
</feature>
<evidence type="ECO:0000256" key="1">
    <source>
        <dbReference type="SAM" id="MobiDB-lite"/>
    </source>
</evidence>
<sequence length="97" mass="11115">MILPRKSIFSRPHDIAIGNSCSRIVDQFGSGIRVKLSKPNRRTPRQNEQVPFREKHAPKAQKLSLYCWRFITPERTSSDPRCGENIEPPSCPDPDRA</sequence>
<gene>
    <name evidence="2" type="ORF">MES4922_10250</name>
</gene>
<evidence type="ECO:0000313" key="3">
    <source>
        <dbReference type="Proteomes" id="UP001152604"/>
    </source>
</evidence>
<dbReference type="EMBL" id="CAKXZS010000001">
    <property type="protein sequence ID" value="CAH2394337.1"/>
    <property type="molecule type" value="Genomic_DNA"/>
</dbReference>
<protein>
    <submittedName>
        <fullName evidence="2">Uncharacterized protein</fullName>
    </submittedName>
</protein>
<evidence type="ECO:0000313" key="2">
    <source>
        <dbReference type="EMBL" id="CAH2394337.1"/>
    </source>
</evidence>
<feature type="region of interest" description="Disordered" evidence="1">
    <location>
        <begin position="74"/>
        <end position="97"/>
    </location>
</feature>
<comment type="caution">
    <text evidence="2">The sequence shown here is derived from an EMBL/GenBank/DDBJ whole genome shotgun (WGS) entry which is preliminary data.</text>
</comment>
<dbReference type="Proteomes" id="UP001152604">
    <property type="component" value="Unassembled WGS sequence"/>
</dbReference>
<organism evidence="2 3">
    <name type="scientific">Mesorhizobium ventifaucium</name>
    <dbReference type="NCBI Taxonomy" id="666020"/>
    <lineage>
        <taxon>Bacteria</taxon>
        <taxon>Pseudomonadati</taxon>
        <taxon>Pseudomonadota</taxon>
        <taxon>Alphaproteobacteria</taxon>
        <taxon>Hyphomicrobiales</taxon>
        <taxon>Phyllobacteriaceae</taxon>
        <taxon>Mesorhizobium</taxon>
    </lineage>
</organism>
<keyword evidence="3" id="KW-1185">Reference proteome</keyword>
<name>A0ABM9DE09_9HYPH</name>
<reference evidence="2" key="1">
    <citation type="submission" date="2022-03" db="EMBL/GenBank/DDBJ databases">
        <authorList>
            <person name="Brunel B."/>
        </authorList>
    </citation>
    <scope>NUCLEOTIDE SEQUENCE</scope>
    <source>
        <strain evidence="2">STM4922sample</strain>
    </source>
</reference>
<accession>A0ABM9DE09</accession>